<accession>A0ACC1M842</accession>
<protein>
    <submittedName>
        <fullName evidence="1">Uncharacterized protein</fullName>
    </submittedName>
</protein>
<name>A0ACC1M842_9FUNG</name>
<evidence type="ECO:0000313" key="2">
    <source>
        <dbReference type="Proteomes" id="UP001139981"/>
    </source>
</evidence>
<dbReference type="Proteomes" id="UP001139981">
    <property type="component" value="Unassembled WGS sequence"/>
</dbReference>
<sequence>MRGPLSLARLLGLLLPLFIAAAAGVANAFYIPSMGPQSFKPGERVPLNVNRVFSEHVPLPFAYYDLPFVCKPHDVRRPWLNIGEVLRGDRIASSDYELTMGVNSQCRVLCTKTLTPAANEEAGRFVEQDYLVEWIVDKLPGATVFFKHGDSGDAQTKKKEYEPGFRIGSYDKTSGRAHLNNHVNMHVLYEKRGEGRRIVGFEVYPQSIKNTSGKCPDLKDTLAEPLVVGERKEIVVTYSYSVHWVEDTSVKWNHRWDRYLTATDKQVHWYAILNSVVIILLLSGVVAIILMRMLNRDISMYTEEEFRDDIEETSGWKLLHGDVFRAPNYGGLLAPLLGTTVQVMYTFIVTILLGILGILSPSYRGGLLTTGIVVFLLMGSASGYYSGHLYRTWGGTNWLKNAVMTATLVPALLIGAELILNMFLWYQASSAAMPFSTIVLLFALWLFIKLPLTLLGGWFGYKRQPYSEPVRTNAIPRPVPPQPGYLKPVPSILLAGALPFAVIFIELFLVLKSIWQDSFYYEYGFAIIVGLILSLTVCETTVIMVWLSLNSGQHRWWWRAFAYGASSSVYIFAYSVFFYFTRLRAGMPDVAGFVPTLTFFVHSLLISAAYALCTGSMGFFAAYFFVRRIYCMVKLS</sequence>
<organism evidence="1 2">
    <name type="scientific">Coemansia aciculifera</name>
    <dbReference type="NCBI Taxonomy" id="417176"/>
    <lineage>
        <taxon>Eukaryota</taxon>
        <taxon>Fungi</taxon>
        <taxon>Fungi incertae sedis</taxon>
        <taxon>Zoopagomycota</taxon>
        <taxon>Kickxellomycotina</taxon>
        <taxon>Kickxellomycetes</taxon>
        <taxon>Kickxellales</taxon>
        <taxon>Kickxellaceae</taxon>
        <taxon>Coemansia</taxon>
    </lineage>
</organism>
<evidence type="ECO:0000313" key="1">
    <source>
        <dbReference type="EMBL" id="KAJ2900145.1"/>
    </source>
</evidence>
<reference evidence="1" key="1">
    <citation type="submission" date="2022-07" db="EMBL/GenBank/DDBJ databases">
        <title>Phylogenomic reconstructions and comparative analyses of Kickxellomycotina fungi.</title>
        <authorList>
            <person name="Reynolds N.K."/>
            <person name="Stajich J.E."/>
            <person name="Barry K."/>
            <person name="Grigoriev I.V."/>
            <person name="Crous P."/>
            <person name="Smith M.E."/>
        </authorList>
    </citation>
    <scope>NUCLEOTIDE SEQUENCE</scope>
    <source>
        <strain evidence="1">CBS 190363</strain>
    </source>
</reference>
<proteinExistence type="predicted"/>
<gene>
    <name evidence="1" type="ORF">IWW38_000685</name>
</gene>
<comment type="caution">
    <text evidence="1">The sequence shown here is derived from an EMBL/GenBank/DDBJ whole genome shotgun (WGS) entry which is preliminary data.</text>
</comment>
<keyword evidence="2" id="KW-1185">Reference proteome</keyword>
<dbReference type="EMBL" id="JANBVB010000011">
    <property type="protein sequence ID" value="KAJ2900145.1"/>
    <property type="molecule type" value="Genomic_DNA"/>
</dbReference>